<proteinExistence type="inferred from homology"/>
<dbReference type="Proteomes" id="UP000646827">
    <property type="component" value="Unassembled WGS sequence"/>
</dbReference>
<feature type="repeat" description="WD" evidence="4">
    <location>
        <begin position="7"/>
        <end position="29"/>
    </location>
</feature>
<dbReference type="AlphaFoldDB" id="A0A8H7SCW5"/>
<feature type="repeat" description="WD" evidence="4">
    <location>
        <begin position="306"/>
        <end position="347"/>
    </location>
</feature>
<reference evidence="5 6" key="1">
    <citation type="submission" date="2020-12" db="EMBL/GenBank/DDBJ databases">
        <title>Metabolic potential, ecology and presence of endohyphal bacteria is reflected in genomic diversity of Mucoromycotina.</title>
        <authorList>
            <person name="Muszewska A."/>
            <person name="Okrasinska A."/>
            <person name="Steczkiewicz K."/>
            <person name="Drgas O."/>
            <person name="Orlowska M."/>
            <person name="Perlinska-Lenart U."/>
            <person name="Aleksandrzak-Piekarczyk T."/>
            <person name="Szatraj K."/>
            <person name="Zielenkiewicz U."/>
            <person name="Pilsyk S."/>
            <person name="Malc E."/>
            <person name="Mieczkowski P."/>
            <person name="Kruszewska J.S."/>
            <person name="Biernat P."/>
            <person name="Pawlowska J."/>
        </authorList>
    </citation>
    <scope>NUCLEOTIDE SEQUENCE [LARGE SCALE GENOMIC DNA]</scope>
    <source>
        <strain evidence="5 6">CBS 142.35</strain>
    </source>
</reference>
<dbReference type="PANTHER" id="PTHR18763">
    <property type="entry name" value="WD-REPEAT PROTEIN 18"/>
    <property type="match status" value="1"/>
</dbReference>
<dbReference type="InterPro" id="IPR001680">
    <property type="entry name" value="WD40_rpt"/>
</dbReference>
<evidence type="ECO:0000313" key="6">
    <source>
        <dbReference type="Proteomes" id="UP000646827"/>
    </source>
</evidence>
<evidence type="ECO:0000313" key="5">
    <source>
        <dbReference type="EMBL" id="KAG2225912.1"/>
    </source>
</evidence>
<dbReference type="GO" id="GO:0006261">
    <property type="term" value="P:DNA-templated DNA replication"/>
    <property type="evidence" value="ECO:0007669"/>
    <property type="project" value="TreeGrafter"/>
</dbReference>
<dbReference type="PROSITE" id="PS50082">
    <property type="entry name" value="WD_REPEATS_2"/>
    <property type="match status" value="4"/>
</dbReference>
<protein>
    <submittedName>
        <fullName evidence="5">Uncharacterized protein</fullName>
    </submittedName>
</protein>
<dbReference type="GO" id="GO:0005656">
    <property type="term" value="C:nuclear pre-replicative complex"/>
    <property type="evidence" value="ECO:0007669"/>
    <property type="project" value="TreeGrafter"/>
</dbReference>
<evidence type="ECO:0000256" key="4">
    <source>
        <dbReference type="PROSITE-ProRule" id="PRU00221"/>
    </source>
</evidence>
<dbReference type="InterPro" id="IPR045227">
    <property type="entry name" value="WDR18/Ipi3/RID3"/>
</dbReference>
<dbReference type="PRINTS" id="PR00320">
    <property type="entry name" value="GPROTEINBRPT"/>
</dbReference>
<dbReference type="GO" id="GO:0006364">
    <property type="term" value="P:rRNA processing"/>
    <property type="evidence" value="ECO:0007669"/>
    <property type="project" value="TreeGrafter"/>
</dbReference>
<dbReference type="PROSITE" id="PS00678">
    <property type="entry name" value="WD_REPEATS_1"/>
    <property type="match status" value="2"/>
</dbReference>
<dbReference type="InterPro" id="IPR019775">
    <property type="entry name" value="WD40_repeat_CS"/>
</dbReference>
<comment type="similarity">
    <text evidence="1">Belongs to the WD repeat IPI3/WDR18 family.</text>
</comment>
<dbReference type="EMBL" id="JAEPRB010000022">
    <property type="protein sequence ID" value="KAG2225912.1"/>
    <property type="molecule type" value="Genomic_DNA"/>
</dbReference>
<dbReference type="PROSITE" id="PS50294">
    <property type="entry name" value="WD_REPEATS_REGION"/>
    <property type="match status" value="2"/>
</dbReference>
<dbReference type="GO" id="GO:0120330">
    <property type="term" value="C:rixosome complex"/>
    <property type="evidence" value="ECO:0007669"/>
    <property type="project" value="TreeGrafter"/>
</dbReference>
<evidence type="ECO:0000256" key="1">
    <source>
        <dbReference type="ARBA" id="ARBA00010143"/>
    </source>
</evidence>
<dbReference type="InterPro" id="IPR015943">
    <property type="entry name" value="WD40/YVTN_repeat-like_dom_sf"/>
</dbReference>
<name>A0A8H7SCW5_9FUNG</name>
<dbReference type="InterPro" id="IPR020472">
    <property type="entry name" value="WD40_PAC1"/>
</dbReference>
<dbReference type="Pfam" id="PF00400">
    <property type="entry name" value="WD40"/>
    <property type="match status" value="3"/>
</dbReference>
<keyword evidence="3" id="KW-0677">Repeat</keyword>
<sequence length="505" mass="55246">MFSEVAISSSNTDSTIYVWDIRSGSTLFSFKQSTSNKACFTTVPKPNSGLQTGAILTAQTDRAVLNVYQWQRDQVLHKMPMPEKLVSVAASHRGDLVAGGTASGRVFLWQVSTGLLLKVYEAHFRRITKLVFSGDDATLLTASEDATVHVWLVGRLLEHVGGNQDDDGTSSSSRPAPLFSWSDHTLPVTDMYIGSGTMATARVYTSSMDNTVKAWDLATGELLTTFLFPKPVSSVIADPSETKLFAACENKIYPVELYRRRHDKTYNADISESTGGMAKVESTGIRAVEAPSSGSTSSSQNEGPVFADHSGAVTSLALSFDGSLLISASEDGNCIVWDVTSRQPLRKFESHKGSITHVSCILRPSELVTGSNISTSVPMPWKTFKRTLATEEEEQRAESFQLMMDTQSDLQRHQQLLEPGVCTSSIAPNSESIHSIRSSVKQLNEPGSNSALQNKVSALEDELSRLYQHHKKVKSLQDNIQNTIVDQYMTKRRKLSSSSASSEQN</sequence>
<feature type="repeat" description="WD" evidence="4">
    <location>
        <begin position="203"/>
        <end position="225"/>
    </location>
</feature>
<dbReference type="SUPFAM" id="SSF50978">
    <property type="entry name" value="WD40 repeat-like"/>
    <property type="match status" value="1"/>
</dbReference>
<evidence type="ECO:0000256" key="3">
    <source>
        <dbReference type="ARBA" id="ARBA00022737"/>
    </source>
</evidence>
<dbReference type="Gene3D" id="2.130.10.10">
    <property type="entry name" value="YVTN repeat-like/Quinoprotein amine dehydrogenase"/>
    <property type="match status" value="3"/>
</dbReference>
<evidence type="ECO:0000256" key="2">
    <source>
        <dbReference type="ARBA" id="ARBA00022574"/>
    </source>
</evidence>
<dbReference type="OrthoDB" id="756370at2759"/>
<keyword evidence="2 4" id="KW-0853">WD repeat</keyword>
<dbReference type="SMART" id="SM00320">
    <property type="entry name" value="WD40"/>
    <property type="match status" value="6"/>
</dbReference>
<gene>
    <name evidence="5" type="ORF">INT45_006608</name>
</gene>
<accession>A0A8H7SCW5</accession>
<keyword evidence="6" id="KW-1185">Reference proteome</keyword>
<organism evidence="5 6">
    <name type="scientific">Circinella minor</name>
    <dbReference type="NCBI Taxonomy" id="1195481"/>
    <lineage>
        <taxon>Eukaryota</taxon>
        <taxon>Fungi</taxon>
        <taxon>Fungi incertae sedis</taxon>
        <taxon>Mucoromycota</taxon>
        <taxon>Mucoromycotina</taxon>
        <taxon>Mucoromycetes</taxon>
        <taxon>Mucorales</taxon>
        <taxon>Lichtheimiaceae</taxon>
        <taxon>Circinella</taxon>
    </lineage>
</organism>
<dbReference type="PANTHER" id="PTHR18763:SF0">
    <property type="entry name" value="WD REPEAT-CONTAINING PROTEIN 18"/>
    <property type="match status" value="1"/>
</dbReference>
<feature type="repeat" description="WD" evidence="4">
    <location>
        <begin position="120"/>
        <end position="151"/>
    </location>
</feature>
<comment type="caution">
    <text evidence="5">The sequence shown here is derived from an EMBL/GenBank/DDBJ whole genome shotgun (WGS) entry which is preliminary data.</text>
</comment>
<dbReference type="InterPro" id="IPR036322">
    <property type="entry name" value="WD40_repeat_dom_sf"/>
</dbReference>